<keyword evidence="2" id="KW-0378">Hydrolase</keyword>
<feature type="domain" description="Helicase C-terminal" evidence="5">
    <location>
        <begin position="1"/>
        <end position="170"/>
    </location>
</feature>
<dbReference type="InterPro" id="IPR057842">
    <property type="entry name" value="WH_MER3"/>
</dbReference>
<dbReference type="GO" id="GO:0004386">
    <property type="term" value="F:helicase activity"/>
    <property type="evidence" value="ECO:0007669"/>
    <property type="project" value="UniProtKB-KW"/>
</dbReference>
<dbReference type="Gene3D" id="3.40.50.300">
    <property type="entry name" value="P-loop containing nucleotide triphosphate hydrolases"/>
    <property type="match status" value="1"/>
</dbReference>
<dbReference type="Gene3D" id="1.10.150.20">
    <property type="entry name" value="5' to 3' exonuclease, C-terminal subdomain"/>
    <property type="match status" value="1"/>
</dbReference>
<dbReference type="InterPro" id="IPR035892">
    <property type="entry name" value="C2_domain_sf"/>
</dbReference>
<protein>
    <recommendedName>
        <fullName evidence="5">Helicase C-terminal domain-containing protein</fullName>
    </recommendedName>
</protein>
<dbReference type="InterPro" id="IPR004179">
    <property type="entry name" value="Sec63-dom"/>
</dbReference>
<evidence type="ECO:0000313" key="6">
    <source>
        <dbReference type="EMBL" id="CAD7642077.1"/>
    </source>
</evidence>
<evidence type="ECO:0000313" key="7">
    <source>
        <dbReference type="Proteomes" id="UP000759131"/>
    </source>
</evidence>
<dbReference type="Gene3D" id="2.60.40.150">
    <property type="entry name" value="C2 domain"/>
    <property type="match status" value="1"/>
</dbReference>
<evidence type="ECO:0000259" key="5">
    <source>
        <dbReference type="PROSITE" id="PS51194"/>
    </source>
</evidence>
<reference evidence="6" key="1">
    <citation type="submission" date="2020-11" db="EMBL/GenBank/DDBJ databases">
        <authorList>
            <person name="Tran Van P."/>
        </authorList>
    </citation>
    <scope>NUCLEOTIDE SEQUENCE</scope>
</reference>
<dbReference type="GO" id="GO:0005524">
    <property type="term" value="F:ATP binding"/>
    <property type="evidence" value="ECO:0007669"/>
    <property type="project" value="UniProtKB-KW"/>
</dbReference>
<name>A0A7R9LI57_9ACAR</name>
<dbReference type="InterPro" id="IPR036390">
    <property type="entry name" value="WH_DNA-bd_sf"/>
</dbReference>
<keyword evidence="3" id="KW-0347">Helicase</keyword>
<dbReference type="OrthoDB" id="6429763at2759"/>
<dbReference type="Gene3D" id="1.10.10.10">
    <property type="entry name" value="Winged helix-like DNA-binding domain superfamily/Winged helix DNA-binding domain"/>
    <property type="match status" value="1"/>
</dbReference>
<dbReference type="FunFam" id="1.10.10.10:FF:000024">
    <property type="entry name" value="U5 small nuclear ribonucleoprotein helicase"/>
    <property type="match status" value="1"/>
</dbReference>
<evidence type="ECO:0000256" key="1">
    <source>
        <dbReference type="ARBA" id="ARBA00022741"/>
    </source>
</evidence>
<keyword evidence="1" id="KW-0547">Nucleotide-binding</keyword>
<dbReference type="SUPFAM" id="SSF158702">
    <property type="entry name" value="Sec63 N-terminal domain-like"/>
    <property type="match status" value="1"/>
</dbReference>
<dbReference type="Pfam" id="PF02889">
    <property type="entry name" value="Sec63"/>
    <property type="match status" value="1"/>
</dbReference>
<accession>A0A7R9LI57</accession>
<dbReference type="SUPFAM" id="SSF46785">
    <property type="entry name" value="Winged helix' DNA-binding domain"/>
    <property type="match status" value="1"/>
</dbReference>
<dbReference type="InterPro" id="IPR050474">
    <property type="entry name" value="Hel308_SKI2-like"/>
</dbReference>
<dbReference type="FunFam" id="1.10.3380.10:FF:000001">
    <property type="entry name" value="U5 small nuclear ribonucleoprotein helicase"/>
    <property type="match status" value="1"/>
</dbReference>
<organism evidence="6">
    <name type="scientific">Medioppia subpectinata</name>
    <dbReference type="NCBI Taxonomy" id="1979941"/>
    <lineage>
        <taxon>Eukaryota</taxon>
        <taxon>Metazoa</taxon>
        <taxon>Ecdysozoa</taxon>
        <taxon>Arthropoda</taxon>
        <taxon>Chelicerata</taxon>
        <taxon>Arachnida</taxon>
        <taxon>Acari</taxon>
        <taxon>Acariformes</taxon>
        <taxon>Sarcoptiformes</taxon>
        <taxon>Oribatida</taxon>
        <taxon>Brachypylina</taxon>
        <taxon>Oppioidea</taxon>
        <taxon>Oppiidae</taxon>
        <taxon>Medioppia</taxon>
    </lineage>
</organism>
<keyword evidence="4" id="KW-0067">ATP-binding</keyword>
<evidence type="ECO:0000256" key="3">
    <source>
        <dbReference type="ARBA" id="ARBA00022806"/>
    </source>
</evidence>
<dbReference type="Pfam" id="PF00271">
    <property type="entry name" value="Helicase_C"/>
    <property type="match status" value="1"/>
</dbReference>
<keyword evidence="7" id="KW-1185">Reference proteome</keyword>
<dbReference type="GO" id="GO:0016787">
    <property type="term" value="F:hydrolase activity"/>
    <property type="evidence" value="ECO:0007669"/>
    <property type="project" value="UniProtKB-KW"/>
</dbReference>
<dbReference type="SMART" id="SM00490">
    <property type="entry name" value="HELICc"/>
    <property type="match status" value="1"/>
</dbReference>
<evidence type="ECO:0000256" key="4">
    <source>
        <dbReference type="ARBA" id="ARBA00022840"/>
    </source>
</evidence>
<dbReference type="EMBL" id="CAJPIZ010026466">
    <property type="protein sequence ID" value="CAG2119029.1"/>
    <property type="molecule type" value="Genomic_DNA"/>
</dbReference>
<evidence type="ECO:0000256" key="2">
    <source>
        <dbReference type="ARBA" id="ARBA00022801"/>
    </source>
</evidence>
<dbReference type="AlphaFoldDB" id="A0A7R9LI57"/>
<dbReference type="EMBL" id="OC881041">
    <property type="protein sequence ID" value="CAD7642077.1"/>
    <property type="molecule type" value="Genomic_DNA"/>
</dbReference>
<gene>
    <name evidence="6" type="ORF">OSB1V03_LOCUS18979</name>
</gene>
<dbReference type="PROSITE" id="PS51194">
    <property type="entry name" value="HELICASE_CTER"/>
    <property type="match status" value="1"/>
</dbReference>
<feature type="non-terminal residue" evidence="6">
    <location>
        <position position="530"/>
    </location>
</feature>
<dbReference type="Pfam" id="PF23445">
    <property type="entry name" value="WHD_SNRNP200"/>
    <property type="match status" value="1"/>
</dbReference>
<dbReference type="Proteomes" id="UP000759131">
    <property type="component" value="Unassembled WGS sequence"/>
</dbReference>
<dbReference type="SUPFAM" id="SSF52540">
    <property type="entry name" value="P-loop containing nucleoside triphosphate hydrolases"/>
    <property type="match status" value="1"/>
</dbReference>
<dbReference type="InterPro" id="IPR036388">
    <property type="entry name" value="WH-like_DNA-bd_sf"/>
</dbReference>
<dbReference type="CDD" id="cd18795">
    <property type="entry name" value="SF2_C_Ski2"/>
    <property type="match status" value="1"/>
</dbReference>
<dbReference type="InterPro" id="IPR027417">
    <property type="entry name" value="P-loop_NTPase"/>
</dbReference>
<proteinExistence type="predicted"/>
<dbReference type="Gene3D" id="1.10.3380.10">
    <property type="entry name" value="Sec63 N-terminal domain-like domain"/>
    <property type="match status" value="1"/>
</dbReference>
<dbReference type="InterPro" id="IPR001650">
    <property type="entry name" value="Helicase_C-like"/>
</dbReference>
<dbReference type="SMART" id="SM00973">
    <property type="entry name" value="Sec63"/>
    <property type="match status" value="1"/>
</dbReference>
<sequence>MSCETDKMVDSAREIRRARHKGLQELFEAGFAIHHAGMLRMDRNLVEKLFRAGVIRVLVCTATLAWGVNLPAHSVRTPVVIKGTEMYDSSHGNFVDISMLDVMQIFGRAGRPQYDTEGHGTIITAHNKLRHYLSLLTNQFPIESQFKKYLTDNMNAEIVSGTITTIDEAIDWIRDTYLYIRMRKNPQCYGIGEADLRHDRDLYEYRRRLVTESAEDLDRAKMVRFSPEAGTLDPTDLGRTASHYYIKYDTIMKFNELISDMMDERAIFAMIATAQEFDQLKSREDEFEELEDLLRHECQLGVPGGVENKNGKVNILMQSQLSRAKIDSFSLVSDTMFVMQNVNRIARGLFDYVVKKGWALLAEHLLRLSLMFERRQWAYETPLRQFGNEISFEVMSKIERLKPPLTIALIKEMTADDLGRLVRHTSYGSILKRLADTLPSVAVEACIKPITRTVLMVEAMIKPTFRWDDRHHGKYIIHCGFDRWLGCELNVSLPCRQLILPEKFVPYTRLLDLDPLPVTALNNPLYESIY</sequence>
<dbReference type="PANTHER" id="PTHR47961:SF13">
    <property type="entry name" value="ACTIVATING SIGNAL COINTEGRATOR 1 COMPLEX SUBUNIT 3"/>
    <property type="match status" value="1"/>
</dbReference>
<dbReference type="PANTHER" id="PTHR47961">
    <property type="entry name" value="DNA POLYMERASE THETA, PUTATIVE (AFU_ORTHOLOGUE AFUA_1G05260)-RELATED"/>
    <property type="match status" value="1"/>
</dbReference>